<sequence>MTPTTSRFPRPLTIALLSGVLAMLAGCASVTGTSTQYVGAPRPAATAPDSVQILRAEPTRPFDRLGEINIEASTEPAPPVEEIEARVRSEGAKLGADAVVVVLDRIEPTGVWVSGPWWGRSVDTITGRKLIGVAIKYK</sequence>
<organism evidence="2 3">
    <name type="scientific">Silvimonas terrae</name>
    <dbReference type="NCBI Taxonomy" id="300266"/>
    <lineage>
        <taxon>Bacteria</taxon>
        <taxon>Pseudomonadati</taxon>
        <taxon>Pseudomonadota</taxon>
        <taxon>Betaproteobacteria</taxon>
        <taxon>Neisseriales</taxon>
        <taxon>Chitinibacteraceae</taxon>
        <taxon>Silvimonas</taxon>
    </lineage>
</organism>
<evidence type="ECO:0000256" key="1">
    <source>
        <dbReference type="SAM" id="SignalP"/>
    </source>
</evidence>
<name>A0A840RBJ0_9NEIS</name>
<gene>
    <name evidence="2" type="ORF">HNQ50_000371</name>
</gene>
<evidence type="ECO:0000313" key="3">
    <source>
        <dbReference type="Proteomes" id="UP000543030"/>
    </source>
</evidence>
<dbReference type="EMBL" id="JACHHN010000001">
    <property type="protein sequence ID" value="MBB5189661.1"/>
    <property type="molecule type" value="Genomic_DNA"/>
</dbReference>
<keyword evidence="1" id="KW-0732">Signal</keyword>
<dbReference type="AlphaFoldDB" id="A0A840RBJ0"/>
<protein>
    <submittedName>
        <fullName evidence="2">Uncharacterized protein</fullName>
    </submittedName>
</protein>
<proteinExistence type="predicted"/>
<evidence type="ECO:0000313" key="2">
    <source>
        <dbReference type="EMBL" id="MBB5189661.1"/>
    </source>
</evidence>
<accession>A0A840RBJ0</accession>
<feature type="chain" id="PRO_5032323639" evidence="1">
    <location>
        <begin position="29"/>
        <end position="138"/>
    </location>
</feature>
<dbReference type="PROSITE" id="PS51257">
    <property type="entry name" value="PROKAR_LIPOPROTEIN"/>
    <property type="match status" value="1"/>
</dbReference>
<dbReference type="Proteomes" id="UP000543030">
    <property type="component" value="Unassembled WGS sequence"/>
</dbReference>
<keyword evidence="3" id="KW-1185">Reference proteome</keyword>
<comment type="caution">
    <text evidence="2">The sequence shown here is derived from an EMBL/GenBank/DDBJ whole genome shotgun (WGS) entry which is preliminary data.</text>
</comment>
<reference evidence="2 3" key="1">
    <citation type="submission" date="2020-08" db="EMBL/GenBank/DDBJ databases">
        <title>Genomic Encyclopedia of Type Strains, Phase IV (KMG-IV): sequencing the most valuable type-strain genomes for metagenomic binning, comparative biology and taxonomic classification.</title>
        <authorList>
            <person name="Goeker M."/>
        </authorList>
    </citation>
    <scope>NUCLEOTIDE SEQUENCE [LARGE SCALE GENOMIC DNA]</scope>
    <source>
        <strain evidence="2 3">DSM 18233</strain>
    </source>
</reference>
<dbReference type="RefSeq" id="WP_184096950.1">
    <property type="nucleotide sequence ID" value="NZ_JACHHN010000001.1"/>
</dbReference>
<feature type="signal peptide" evidence="1">
    <location>
        <begin position="1"/>
        <end position="28"/>
    </location>
</feature>